<reference evidence="2" key="1">
    <citation type="submission" date="2021-03" db="EMBL/GenBank/DDBJ databases">
        <title>Draft genome sequence of rust myrtle Austropuccinia psidii MF-1, a brazilian biotype.</title>
        <authorList>
            <person name="Quecine M.C."/>
            <person name="Pachon D.M.R."/>
            <person name="Bonatelli M.L."/>
            <person name="Correr F.H."/>
            <person name="Franceschini L.M."/>
            <person name="Leite T.F."/>
            <person name="Margarido G.R.A."/>
            <person name="Almeida C.A."/>
            <person name="Ferrarezi J.A."/>
            <person name="Labate C.A."/>
        </authorList>
    </citation>
    <scope>NUCLEOTIDE SEQUENCE</scope>
    <source>
        <strain evidence="2">MF-1</strain>
    </source>
</reference>
<evidence type="ECO:0000313" key="3">
    <source>
        <dbReference type="Proteomes" id="UP000765509"/>
    </source>
</evidence>
<proteinExistence type="predicted"/>
<comment type="caution">
    <text evidence="2">The sequence shown here is derived from an EMBL/GenBank/DDBJ whole genome shotgun (WGS) entry which is preliminary data.</text>
</comment>
<gene>
    <name evidence="2" type="ORF">O181_000653</name>
</gene>
<dbReference type="Proteomes" id="UP000765509">
    <property type="component" value="Unassembled WGS sequence"/>
</dbReference>
<protein>
    <submittedName>
        <fullName evidence="2">Uncharacterized protein</fullName>
    </submittedName>
</protein>
<evidence type="ECO:0000313" key="2">
    <source>
        <dbReference type="EMBL" id="MBW0460938.1"/>
    </source>
</evidence>
<organism evidence="2 3">
    <name type="scientific">Austropuccinia psidii MF-1</name>
    <dbReference type="NCBI Taxonomy" id="1389203"/>
    <lineage>
        <taxon>Eukaryota</taxon>
        <taxon>Fungi</taxon>
        <taxon>Dikarya</taxon>
        <taxon>Basidiomycota</taxon>
        <taxon>Pucciniomycotina</taxon>
        <taxon>Pucciniomycetes</taxon>
        <taxon>Pucciniales</taxon>
        <taxon>Sphaerophragmiaceae</taxon>
        <taxon>Austropuccinia</taxon>
    </lineage>
</organism>
<name>A0A9Q3B8X9_9BASI</name>
<keyword evidence="3" id="KW-1185">Reference proteome</keyword>
<dbReference type="EMBL" id="AVOT02000079">
    <property type="protein sequence ID" value="MBW0460938.1"/>
    <property type="molecule type" value="Genomic_DNA"/>
</dbReference>
<accession>A0A9Q3B8X9</accession>
<sequence>MSWRTVVIEPEECPKFERYGKETGTQAAIKMSSSRRSYARQRRPSGWRNLPRKDGESRMVTKKVVLKIGGTHNGKTKRIFYQTYSLLFVKVRIASAPLSTHSLYFAIVETKIYLQPLFKGEASLNRVTLGSVKLLRQNFQPTQNFFSFVRKKQFGATRL</sequence>
<feature type="region of interest" description="Disordered" evidence="1">
    <location>
        <begin position="30"/>
        <end position="53"/>
    </location>
</feature>
<dbReference type="AlphaFoldDB" id="A0A9Q3B8X9"/>
<evidence type="ECO:0000256" key="1">
    <source>
        <dbReference type="SAM" id="MobiDB-lite"/>
    </source>
</evidence>